<evidence type="ECO:0000256" key="4">
    <source>
        <dbReference type="ARBA" id="ARBA00022741"/>
    </source>
</evidence>
<accession>A0ABU3PU79</accession>
<dbReference type="Gene3D" id="1.10.8.280">
    <property type="entry name" value="ABC transporter ATPase domain-like"/>
    <property type="match status" value="1"/>
</dbReference>
<feature type="domain" description="ABC transporter" evidence="14">
    <location>
        <begin position="480"/>
        <end position="775"/>
    </location>
</feature>
<evidence type="ECO:0000256" key="8">
    <source>
        <dbReference type="ARBA" id="ARBA00022881"/>
    </source>
</evidence>
<evidence type="ECO:0000256" key="12">
    <source>
        <dbReference type="ARBA" id="ARBA00039316"/>
    </source>
</evidence>
<evidence type="ECO:0000256" key="13">
    <source>
        <dbReference type="ARBA" id="ARBA00042156"/>
    </source>
</evidence>
<evidence type="ECO:0000256" key="6">
    <source>
        <dbReference type="ARBA" id="ARBA00022769"/>
    </source>
</evidence>
<sequence>MTAGHAADGHDLIRVHGARENNLKDVSVDLRKRRLTVFTGVSGSGKSSLVFGTIAAESQRMINETYSAFVQGFMPSLARPEVDELEGLTTAIVVDQERLGANARSTVGTVTDANAMLRSLFSRIAEPSIGPPTAYSFNIPTRRASGVMSTERSGGKVEKNVVRDVVYLGGMCAECEGRGTVSDLDLTQIVDESKSLVDGAILVPGYTADGWMVAPYKAVVPGDVPVRDLTDEQRQELLHAEPRKVKVENINVTFEGLIPKIRKSMFSKDPDSLQPHLKAFVTRAAVFGPCPVCEGTRLNESARSSRIRGRNIADLCAMQITDLADWVRELDEPSVAPLRKGLLHLFDAFVEIGLGYLSLDRPSGTLSGGEAQRTKMIRHLGSALTDVTYVFDEPTIGLHPHDIARMNNLLLELRDKGNTVLVVEHKPETIAIADRVVDLGPGAGSGGGSICFEGTVEELRSADTLTGRHLSYRAALKDEVRTASGALEIRGAARHNLRDVDVDVPLGVLCVVTGVAGSGKSSLIHGSLADRDDVVVVDQGAIKGSRRSNPATYTGLLEPIRKAFAKANGVKPALFSANSEGACPSCNGAGLIFTELGFMDTVSTPCDECGGRRYQASVLELRFGGLNIAEVLDLPVAEARAFFAEGEARTPAAATVLQRLEDVGLGYLKLGQPLNTLSGGERQRIKLAMHMGDKGGVYILDEPTTGLHLADVDNLLRLLDQLVDAGKSVIVIEHHQAVMAHADWIIDVGPGAGHDGGSIVFEGTPADLVAQRSTLTGEHLAEYVGG</sequence>
<gene>
    <name evidence="15" type="ORF">RDV89_04690</name>
</gene>
<keyword evidence="5" id="KW-0227">DNA damage</keyword>
<dbReference type="Gene3D" id="3.40.50.300">
    <property type="entry name" value="P-loop containing nucleotide triphosphate hydrolases"/>
    <property type="match status" value="3"/>
</dbReference>
<dbReference type="Gene3D" id="1.20.1580.10">
    <property type="entry name" value="ABC transporter ATPase like domain"/>
    <property type="match status" value="2"/>
</dbReference>
<evidence type="ECO:0000256" key="1">
    <source>
        <dbReference type="ARBA" id="ARBA00004496"/>
    </source>
</evidence>
<keyword evidence="16" id="KW-1185">Reference proteome</keyword>
<organism evidence="15 16">
    <name type="scientific">Nocardioides imazamoxiresistens</name>
    <dbReference type="NCBI Taxonomy" id="3231893"/>
    <lineage>
        <taxon>Bacteria</taxon>
        <taxon>Bacillati</taxon>
        <taxon>Actinomycetota</taxon>
        <taxon>Actinomycetes</taxon>
        <taxon>Propionibacteriales</taxon>
        <taxon>Nocardioidaceae</taxon>
        <taxon>Nocardioides</taxon>
    </lineage>
</organism>
<evidence type="ECO:0000259" key="14">
    <source>
        <dbReference type="PROSITE" id="PS50893"/>
    </source>
</evidence>
<keyword evidence="9" id="KW-0238">DNA-binding</keyword>
<keyword evidence="6" id="KW-0228">DNA excision</keyword>
<dbReference type="PROSITE" id="PS50893">
    <property type="entry name" value="ABC_TRANSPORTER_2"/>
    <property type="match status" value="1"/>
</dbReference>
<keyword evidence="7" id="KW-0067">ATP-binding</keyword>
<dbReference type="SMART" id="SM00382">
    <property type="entry name" value="AAA"/>
    <property type="match status" value="2"/>
</dbReference>
<keyword evidence="3" id="KW-0677">Repeat</keyword>
<protein>
    <recommendedName>
        <fullName evidence="12">UvrABC system protein A</fullName>
    </recommendedName>
    <alternativeName>
        <fullName evidence="13">Excinuclease ABC subunit A</fullName>
    </alternativeName>
</protein>
<evidence type="ECO:0000256" key="2">
    <source>
        <dbReference type="ARBA" id="ARBA00022490"/>
    </source>
</evidence>
<dbReference type="EMBL" id="JAVYII010000002">
    <property type="protein sequence ID" value="MDT9592350.1"/>
    <property type="molecule type" value="Genomic_DNA"/>
</dbReference>
<evidence type="ECO:0000256" key="5">
    <source>
        <dbReference type="ARBA" id="ARBA00022763"/>
    </source>
</evidence>
<reference evidence="15 16" key="1">
    <citation type="submission" date="2023-08" db="EMBL/GenBank/DDBJ databases">
        <title>Nocardioides seae sp. nov., a bacterium isolated from a soil.</title>
        <authorList>
            <person name="Wang X."/>
        </authorList>
    </citation>
    <scope>NUCLEOTIDE SEQUENCE [LARGE SCALE GENOMIC DNA]</scope>
    <source>
        <strain evidence="15 16">YZH12</strain>
    </source>
</reference>
<dbReference type="SUPFAM" id="SSF52540">
    <property type="entry name" value="P-loop containing nucleoside triphosphate hydrolases"/>
    <property type="match status" value="2"/>
</dbReference>
<dbReference type="PANTHER" id="PTHR43152:SF2">
    <property type="entry name" value="DRUG RESISTANCE ABC TRANSPORTER"/>
    <property type="match status" value="1"/>
</dbReference>
<dbReference type="Proteomes" id="UP001268542">
    <property type="component" value="Unassembled WGS sequence"/>
</dbReference>
<keyword evidence="2" id="KW-0963">Cytoplasm</keyword>
<keyword evidence="8" id="KW-0267">Excision nuclease</keyword>
<comment type="caution">
    <text evidence="15">The sequence shown here is derived from an EMBL/GenBank/DDBJ whole genome shotgun (WGS) entry which is preliminary data.</text>
</comment>
<proteinExistence type="inferred from homology"/>
<comment type="similarity">
    <text evidence="11">Belongs to the ABC transporter superfamily. UvrA family.</text>
</comment>
<keyword evidence="10" id="KW-0234">DNA repair</keyword>
<keyword evidence="4" id="KW-0547">Nucleotide-binding</keyword>
<evidence type="ECO:0000256" key="10">
    <source>
        <dbReference type="ARBA" id="ARBA00023204"/>
    </source>
</evidence>
<dbReference type="PANTHER" id="PTHR43152">
    <property type="entry name" value="UVRABC SYSTEM PROTEIN A"/>
    <property type="match status" value="1"/>
</dbReference>
<evidence type="ECO:0000256" key="3">
    <source>
        <dbReference type="ARBA" id="ARBA00022737"/>
    </source>
</evidence>
<dbReference type="InterPro" id="IPR003439">
    <property type="entry name" value="ABC_transporter-like_ATP-bd"/>
</dbReference>
<comment type="subcellular location">
    <subcellularLocation>
        <location evidence="1">Cytoplasm</location>
    </subcellularLocation>
</comment>
<name>A0ABU3PU79_9ACTN</name>
<evidence type="ECO:0000256" key="7">
    <source>
        <dbReference type="ARBA" id="ARBA00022840"/>
    </source>
</evidence>
<dbReference type="RefSeq" id="WP_315731782.1">
    <property type="nucleotide sequence ID" value="NZ_JAVYII010000002.1"/>
</dbReference>
<evidence type="ECO:0000256" key="9">
    <source>
        <dbReference type="ARBA" id="ARBA00023125"/>
    </source>
</evidence>
<dbReference type="InterPro" id="IPR003593">
    <property type="entry name" value="AAA+_ATPase"/>
</dbReference>
<evidence type="ECO:0000313" key="15">
    <source>
        <dbReference type="EMBL" id="MDT9592350.1"/>
    </source>
</evidence>
<evidence type="ECO:0000313" key="16">
    <source>
        <dbReference type="Proteomes" id="UP001268542"/>
    </source>
</evidence>
<dbReference type="InterPro" id="IPR027417">
    <property type="entry name" value="P-loop_NTPase"/>
</dbReference>
<dbReference type="Pfam" id="PF00005">
    <property type="entry name" value="ABC_tran"/>
    <property type="match status" value="1"/>
</dbReference>
<evidence type="ECO:0000256" key="11">
    <source>
        <dbReference type="ARBA" id="ARBA00038000"/>
    </source>
</evidence>